<evidence type="ECO:0000256" key="2">
    <source>
        <dbReference type="ARBA" id="ARBA00022692"/>
    </source>
</evidence>
<accession>A0ABT2J9J0</accession>
<feature type="transmembrane region" description="Helical" evidence="5">
    <location>
        <begin position="118"/>
        <end position="134"/>
    </location>
</feature>
<gene>
    <name evidence="7" type="ORF">JT362_12445</name>
</gene>
<keyword evidence="2 5" id="KW-0812">Transmembrane</keyword>
<keyword evidence="4 5" id="KW-0472">Membrane</keyword>
<feature type="transmembrane region" description="Helical" evidence="5">
    <location>
        <begin position="71"/>
        <end position="97"/>
    </location>
</feature>
<evidence type="ECO:0000256" key="4">
    <source>
        <dbReference type="ARBA" id="ARBA00023136"/>
    </source>
</evidence>
<dbReference type="EMBL" id="JAFFZE010000010">
    <property type="protein sequence ID" value="MCT2583929.1"/>
    <property type="molecule type" value="Genomic_DNA"/>
</dbReference>
<feature type="transmembrane region" description="Helical" evidence="5">
    <location>
        <begin position="190"/>
        <end position="209"/>
    </location>
</feature>
<feature type="domain" description="Sodium/calcium exchanger membrane region" evidence="6">
    <location>
        <begin position="4"/>
        <end position="158"/>
    </location>
</feature>
<feature type="transmembrane region" description="Helical" evidence="5">
    <location>
        <begin position="255"/>
        <end position="280"/>
    </location>
</feature>
<feature type="transmembrane region" description="Helical" evidence="5">
    <location>
        <begin position="286"/>
        <end position="307"/>
    </location>
</feature>
<feature type="transmembrane region" description="Helical" evidence="5">
    <location>
        <begin position="314"/>
        <end position="331"/>
    </location>
</feature>
<evidence type="ECO:0000313" key="8">
    <source>
        <dbReference type="Proteomes" id="UP001156441"/>
    </source>
</evidence>
<feature type="transmembrane region" description="Helical" evidence="5">
    <location>
        <begin position="215"/>
        <end position="234"/>
    </location>
</feature>
<dbReference type="PANTHER" id="PTHR10846:SF8">
    <property type="entry name" value="INNER MEMBRANE PROTEIN YRBG"/>
    <property type="match status" value="1"/>
</dbReference>
<dbReference type="RefSeq" id="WP_260191307.1">
    <property type="nucleotide sequence ID" value="NZ_JAFFZE010000010.1"/>
</dbReference>
<evidence type="ECO:0000256" key="1">
    <source>
        <dbReference type="ARBA" id="ARBA00004141"/>
    </source>
</evidence>
<organism evidence="7 8">
    <name type="scientific">Actinophytocola gossypii</name>
    <dbReference type="NCBI Taxonomy" id="2812003"/>
    <lineage>
        <taxon>Bacteria</taxon>
        <taxon>Bacillati</taxon>
        <taxon>Actinomycetota</taxon>
        <taxon>Actinomycetes</taxon>
        <taxon>Pseudonocardiales</taxon>
        <taxon>Pseudonocardiaceae</taxon>
    </lineage>
</organism>
<dbReference type="InterPro" id="IPR004481">
    <property type="entry name" value="K/Na/Ca-exchanger"/>
</dbReference>
<evidence type="ECO:0000256" key="5">
    <source>
        <dbReference type="SAM" id="Phobius"/>
    </source>
</evidence>
<feature type="domain" description="Sodium/calcium exchanger membrane region" evidence="6">
    <location>
        <begin position="191"/>
        <end position="329"/>
    </location>
</feature>
<evidence type="ECO:0000256" key="3">
    <source>
        <dbReference type="ARBA" id="ARBA00022989"/>
    </source>
</evidence>
<dbReference type="Gene3D" id="1.20.1420.30">
    <property type="entry name" value="NCX, central ion-binding region"/>
    <property type="match status" value="1"/>
</dbReference>
<protein>
    <submittedName>
        <fullName evidence="7">Sodium:calcium antiporter</fullName>
    </submittedName>
</protein>
<feature type="transmembrane region" description="Helical" evidence="5">
    <location>
        <begin position="33"/>
        <end position="51"/>
    </location>
</feature>
<name>A0ABT2J9J0_9PSEU</name>
<dbReference type="InterPro" id="IPR044880">
    <property type="entry name" value="NCX_ion-bd_dom_sf"/>
</dbReference>
<reference evidence="7 8" key="1">
    <citation type="submission" date="2021-02" db="EMBL/GenBank/DDBJ databases">
        <title>Actinophytocola xerophila sp. nov., isolated from soil of cotton cropping field.</title>
        <authorList>
            <person name="Huang R."/>
            <person name="Chen X."/>
            <person name="Ge X."/>
            <person name="Liu W."/>
        </authorList>
    </citation>
    <scope>NUCLEOTIDE SEQUENCE [LARGE SCALE GENOMIC DNA]</scope>
    <source>
        <strain evidence="7 8">S1-96</strain>
    </source>
</reference>
<evidence type="ECO:0000313" key="7">
    <source>
        <dbReference type="EMBL" id="MCT2583929.1"/>
    </source>
</evidence>
<dbReference type="Proteomes" id="UP001156441">
    <property type="component" value="Unassembled WGS sequence"/>
</dbReference>
<dbReference type="InterPro" id="IPR004837">
    <property type="entry name" value="NaCa_Exmemb"/>
</dbReference>
<comment type="caution">
    <text evidence="7">The sequence shown here is derived from an EMBL/GenBank/DDBJ whole genome shotgun (WGS) entry which is preliminary data.</text>
</comment>
<feature type="transmembrane region" description="Helical" evidence="5">
    <location>
        <begin position="6"/>
        <end position="26"/>
    </location>
</feature>
<evidence type="ECO:0000259" key="6">
    <source>
        <dbReference type="Pfam" id="PF01699"/>
    </source>
</evidence>
<keyword evidence="3 5" id="KW-1133">Transmembrane helix</keyword>
<keyword evidence="8" id="KW-1185">Reference proteome</keyword>
<sequence length="333" mass="34882">MPWTYALLALSFVMILAGAFTFTNAVEWAGVRLGLGHAAVGSVLAAVATALPESTIPVIAILSGEQAGQIAIGAIVGAPFLLATLGMIVVGASAVLARGRREQGTRLRLHRASTVRDLAVFLVLLAVALLLGVLDVGKVVHVVAAVLFVLAYGVYVWRTVTRGGEAGQEEDPSGLFFDPSKNNPPRNVQIVLQVVVSLALIVGGAELFVTEVEHVAHALGVTALVLALALAPLASELPEKLNSVLWVRQGKDSLALGNITGAMVFQTAIPVAIGMVFVSWRLEPAALLAMACALVGGALALVNIWFVRRFTVPWLLGWLVLYGGVVTYLFTAA</sequence>
<dbReference type="PANTHER" id="PTHR10846">
    <property type="entry name" value="SODIUM/POTASSIUM/CALCIUM EXCHANGER"/>
    <property type="match status" value="1"/>
</dbReference>
<feature type="transmembrane region" description="Helical" evidence="5">
    <location>
        <begin position="140"/>
        <end position="157"/>
    </location>
</feature>
<dbReference type="Pfam" id="PF01699">
    <property type="entry name" value="Na_Ca_ex"/>
    <property type="match status" value="2"/>
</dbReference>
<proteinExistence type="predicted"/>
<comment type="subcellular location">
    <subcellularLocation>
        <location evidence="1">Membrane</location>
        <topology evidence="1">Multi-pass membrane protein</topology>
    </subcellularLocation>
</comment>